<dbReference type="KEGG" id="yrh:AABB31_03270"/>
<protein>
    <submittedName>
        <fullName evidence="1">Uncharacterized protein</fullName>
    </submittedName>
</protein>
<name>A0AAN0NLZ0_9RHOB</name>
<sequence length="103" mass="11539">MYRQMVGCADDNKLVGAFNQMKAAPDHLGNHRLASDFPLDIADCPSNDTARHGGFCTKKLVKKGWISAGETGLAHLDLSHASRLDLTWFIKPYYQTRSIFRKT</sequence>
<evidence type="ECO:0000313" key="2">
    <source>
        <dbReference type="Proteomes" id="UP001470809"/>
    </source>
</evidence>
<dbReference type="RefSeq" id="WP_342077273.1">
    <property type="nucleotide sequence ID" value="NZ_CP151767.2"/>
</dbReference>
<dbReference type="EMBL" id="CP151767">
    <property type="protein sequence ID" value="WZU67979.1"/>
    <property type="molecule type" value="Genomic_DNA"/>
</dbReference>
<keyword evidence="2" id="KW-1185">Reference proteome</keyword>
<accession>A0AAN0NLZ0</accession>
<dbReference type="Proteomes" id="UP001470809">
    <property type="component" value="Chromosome"/>
</dbReference>
<reference evidence="2" key="1">
    <citation type="submission" date="2024-04" db="EMBL/GenBank/DDBJ databases">
        <title>Phylogenomic analyses of a clade within the roseobacter group suggest taxonomic reassignments of species of the genera Aestuariivita, Citreicella, Loktanella, Nautella, Pelagibaca, Ruegeria, Thalassobius, Thiobacimonas and Tropicibacter, and the proposal o.</title>
        <authorList>
            <person name="Jeon C.O."/>
        </authorList>
    </citation>
    <scope>NUCLEOTIDE SEQUENCE [LARGE SCALE GENOMIC DNA]</scope>
    <source>
        <strain evidence="2">SS1-5</strain>
    </source>
</reference>
<evidence type="ECO:0000313" key="1">
    <source>
        <dbReference type="EMBL" id="WZU67979.1"/>
    </source>
</evidence>
<gene>
    <name evidence="1" type="ORF">AABB31_03270</name>
</gene>
<organism evidence="1 2">
    <name type="scientific">Yoonia rhodophyticola</name>
    <dbReference type="NCBI Taxonomy" id="3137370"/>
    <lineage>
        <taxon>Bacteria</taxon>
        <taxon>Pseudomonadati</taxon>
        <taxon>Pseudomonadota</taxon>
        <taxon>Alphaproteobacteria</taxon>
        <taxon>Rhodobacterales</taxon>
        <taxon>Paracoccaceae</taxon>
        <taxon>Yoonia</taxon>
    </lineage>
</organism>
<dbReference type="AlphaFoldDB" id="A0AAN0NLZ0"/>
<reference evidence="1 2" key="2">
    <citation type="submission" date="2024-08" db="EMBL/GenBank/DDBJ databases">
        <title>Phylogenomic analyses of a clade within the roseobacter group suggest taxonomic reassignments of species of the genera Aestuariivita, Citreicella, Loktanella, Nautella, Pelagibaca, Ruegeria, Thalassobius, Thiobacimonas and Tropicibacter, and the proposal o.</title>
        <authorList>
            <person name="Jeon C.O."/>
        </authorList>
    </citation>
    <scope>NUCLEOTIDE SEQUENCE [LARGE SCALE GENOMIC DNA]</scope>
    <source>
        <strain evidence="1 2">SS1-5</strain>
    </source>
</reference>
<proteinExistence type="predicted"/>